<dbReference type="OrthoDB" id="4130961at2759"/>
<dbReference type="RefSeq" id="XP_013268561.1">
    <property type="nucleotide sequence ID" value="XM_013413107.1"/>
</dbReference>
<dbReference type="GeneID" id="25297222"/>
<proteinExistence type="predicted"/>
<dbReference type="AlphaFoldDB" id="A0A0D2IXX9"/>
<reference evidence="2 3" key="1">
    <citation type="submission" date="2015-01" db="EMBL/GenBank/DDBJ databases">
        <title>The Genome Sequence of Rhinocladiella mackenzie CBS 650.93.</title>
        <authorList>
            <consortium name="The Broad Institute Genomics Platform"/>
            <person name="Cuomo C."/>
            <person name="de Hoog S."/>
            <person name="Gorbushina A."/>
            <person name="Stielow B."/>
            <person name="Teixiera M."/>
            <person name="Abouelleil A."/>
            <person name="Chapman S.B."/>
            <person name="Priest M."/>
            <person name="Young S.K."/>
            <person name="Wortman J."/>
            <person name="Nusbaum C."/>
            <person name="Birren B."/>
        </authorList>
    </citation>
    <scope>NUCLEOTIDE SEQUENCE [LARGE SCALE GENOMIC DNA]</scope>
    <source>
        <strain evidence="2 3">CBS 650.93</strain>
    </source>
</reference>
<organism evidence="2 3">
    <name type="scientific">Rhinocladiella mackenziei CBS 650.93</name>
    <dbReference type="NCBI Taxonomy" id="1442369"/>
    <lineage>
        <taxon>Eukaryota</taxon>
        <taxon>Fungi</taxon>
        <taxon>Dikarya</taxon>
        <taxon>Ascomycota</taxon>
        <taxon>Pezizomycotina</taxon>
        <taxon>Eurotiomycetes</taxon>
        <taxon>Chaetothyriomycetidae</taxon>
        <taxon>Chaetothyriales</taxon>
        <taxon>Herpotrichiellaceae</taxon>
        <taxon>Rhinocladiella</taxon>
    </lineage>
</organism>
<protein>
    <submittedName>
        <fullName evidence="2">Rhinocladiella mackenziei CBS 650.93 unplaced genomic scaffold supercont1.7, whole genome shotgun sequence</fullName>
    </submittedName>
</protein>
<dbReference type="HOGENOM" id="CLU_735980_0_0_1"/>
<dbReference type="VEuPathDB" id="FungiDB:Z518_09151"/>
<evidence type="ECO:0000313" key="3">
    <source>
        <dbReference type="Proteomes" id="UP000053617"/>
    </source>
</evidence>
<feature type="region of interest" description="Disordered" evidence="1">
    <location>
        <begin position="53"/>
        <end position="85"/>
    </location>
</feature>
<dbReference type="EMBL" id="KN847481">
    <property type="protein sequence ID" value="KIX01425.1"/>
    <property type="molecule type" value="Genomic_DNA"/>
</dbReference>
<keyword evidence="3" id="KW-1185">Reference proteome</keyword>
<name>A0A0D2IXX9_9EURO</name>
<gene>
    <name evidence="2" type="ORF">Z518_09151</name>
</gene>
<accession>A0A0D2IXX9</accession>
<sequence length="376" mass="42430">MYLSTKGRTRFKWTSPEWSPVRHDDFKVRGNVDNKESARQEAVYARSLVGWMSTSSTPSTEGRRTVSPATMTPAEPEQERQQDQDEQIGCTIHSALFHLRILERSCTWSITIFVSGALTRLAISTNSWDTTHNWTYVSLLRLRQRVALETPESQEAIIFTIGRMISIAYMSSEPAALVTHLEAFRTIAERWKAVHDYRIGYDYLRATSAFGSMDATQSCHQRPLGRPHRPSPPILSDPALAPELATSLELLTEVLIQRWTSRRPPIQRQTPASDLVECCRQFGEILVSQDLTPTQSQLCMGLLPSDLSRPIPFHLIYVSQFGPILHLSTLGNPHIQHGLLPLPSPSGPRRPRILNHAHDSHTLCICDLAKNHVFTV</sequence>
<dbReference type="Proteomes" id="UP000053617">
    <property type="component" value="Unassembled WGS sequence"/>
</dbReference>
<evidence type="ECO:0000313" key="2">
    <source>
        <dbReference type="EMBL" id="KIX01425.1"/>
    </source>
</evidence>
<evidence type="ECO:0000256" key="1">
    <source>
        <dbReference type="SAM" id="MobiDB-lite"/>
    </source>
</evidence>
<feature type="region of interest" description="Disordered" evidence="1">
    <location>
        <begin position="217"/>
        <end position="236"/>
    </location>
</feature>